<dbReference type="InterPro" id="IPR011009">
    <property type="entry name" value="Kinase-like_dom_sf"/>
</dbReference>
<dbReference type="InterPro" id="IPR002575">
    <property type="entry name" value="Aminoglycoside_PTrfase"/>
</dbReference>
<name>A0A564VT64_BIFLI</name>
<reference evidence="3 4" key="1">
    <citation type="submission" date="2019-07" db="EMBL/GenBank/DDBJ databases">
        <authorList>
            <person name="Hibberd C M."/>
            <person name="Gehrig L. J."/>
            <person name="Chang H.-W."/>
            <person name="Venkatesh S."/>
        </authorList>
    </citation>
    <scope>NUCLEOTIDE SEQUENCE [LARGE SCALE GENOMIC DNA]</scope>
    <source>
        <strain evidence="3">Bifidobacterium_longum_subsp_infantis_JG_Bg463</strain>
    </source>
</reference>
<feature type="domain" description="Aminoglycoside phosphotransferase" evidence="2">
    <location>
        <begin position="55"/>
        <end position="214"/>
    </location>
</feature>
<gene>
    <name evidence="3" type="ORF">BLJG463_01694</name>
</gene>
<evidence type="ECO:0000313" key="3">
    <source>
        <dbReference type="EMBL" id="VUX35715.1"/>
    </source>
</evidence>
<keyword evidence="3" id="KW-0808">Transferase</keyword>
<evidence type="ECO:0000259" key="2">
    <source>
        <dbReference type="Pfam" id="PF01636"/>
    </source>
</evidence>
<feature type="compositionally biased region" description="Basic and acidic residues" evidence="1">
    <location>
        <begin position="8"/>
        <end position="21"/>
    </location>
</feature>
<dbReference type="Proteomes" id="UP000345266">
    <property type="component" value="Unassembled WGS sequence"/>
</dbReference>
<evidence type="ECO:0000256" key="1">
    <source>
        <dbReference type="SAM" id="MobiDB-lite"/>
    </source>
</evidence>
<organism evidence="3 4">
    <name type="scientific">Bifidobacterium longum subsp. infantis</name>
    <dbReference type="NCBI Taxonomy" id="1682"/>
    <lineage>
        <taxon>Bacteria</taxon>
        <taxon>Bacillati</taxon>
        <taxon>Actinomycetota</taxon>
        <taxon>Actinomycetes</taxon>
        <taxon>Bifidobacteriales</taxon>
        <taxon>Bifidobacteriaceae</taxon>
        <taxon>Bifidobacterium</taxon>
    </lineage>
</organism>
<dbReference type="Pfam" id="PF01636">
    <property type="entry name" value="APH"/>
    <property type="match status" value="1"/>
</dbReference>
<dbReference type="SUPFAM" id="SSF56112">
    <property type="entry name" value="Protein kinase-like (PK-like)"/>
    <property type="match status" value="1"/>
</dbReference>
<dbReference type="EMBL" id="CABHNT010000042">
    <property type="protein sequence ID" value="VUX35715.1"/>
    <property type="molecule type" value="Genomic_DNA"/>
</dbReference>
<dbReference type="AlphaFoldDB" id="A0A564VT64"/>
<dbReference type="Gene3D" id="3.90.1200.10">
    <property type="match status" value="1"/>
</dbReference>
<feature type="region of interest" description="Disordered" evidence="1">
    <location>
        <begin position="1"/>
        <end position="27"/>
    </location>
</feature>
<evidence type="ECO:0000313" key="4">
    <source>
        <dbReference type="Proteomes" id="UP000345266"/>
    </source>
</evidence>
<dbReference type="RefSeq" id="WP_144098694.1">
    <property type="nucleotide sequence ID" value="NZ_CABHND010000001.1"/>
</dbReference>
<proteinExistence type="predicted"/>
<accession>A0A564VT64</accession>
<dbReference type="GO" id="GO:0016740">
    <property type="term" value="F:transferase activity"/>
    <property type="evidence" value="ECO:0007669"/>
    <property type="project" value="UniProtKB-KW"/>
</dbReference>
<protein>
    <submittedName>
        <fullName evidence="3">Phosphotransferase enzyme family protein</fullName>
    </submittedName>
</protein>
<sequence length="330" mass="37381">MKQLKGRNNLERVRENKDSHALRKQLIGDPADRDRRYKNLLAWDKCIDTVNIASPHILKTDSESYTLAYEWIDGKSVQDMCAESGKHPSKKILVDLAANLARINSLPNVSASDKAEPSSVNNEFLLALKKEEYANLSGGEITLIGILQHDYQLIHAVDHFFQRFHRSKHHIGMCHGDFRLDQVMLGNNGQLYMVDFEEFHYGYTTCDIAGLIGSLFFNALFKVFSSAPDALSETIDYAGYYQSEEMKALDEVAPLLSLCVTTYEKKLGEKIDPDEIAYFVAWFMIERIISRAKFVFKISPADKAILGIARAIILEPADFTDLICSSRKEN</sequence>